<organism evidence="1 2">
    <name type="scientific">Mucinivorans hirudinis</name>
    <dbReference type="NCBI Taxonomy" id="1433126"/>
    <lineage>
        <taxon>Bacteria</taxon>
        <taxon>Pseudomonadati</taxon>
        <taxon>Bacteroidota</taxon>
        <taxon>Bacteroidia</taxon>
        <taxon>Bacteroidales</taxon>
        <taxon>Rikenellaceae</taxon>
        <taxon>Mucinivorans</taxon>
    </lineage>
</organism>
<name>A0A060R9G4_9BACT</name>
<dbReference type="KEGG" id="rbc:BN938_2182"/>
<gene>
    <name evidence="1" type="ORF">BN938_2182</name>
</gene>
<evidence type="ECO:0008006" key="3">
    <source>
        <dbReference type="Google" id="ProtNLM"/>
    </source>
</evidence>
<dbReference type="STRING" id="1433126.BN938_2182"/>
<dbReference type="AlphaFoldDB" id="A0A060R9G4"/>
<keyword evidence="2" id="KW-1185">Reference proteome</keyword>
<dbReference type="EMBL" id="HG934468">
    <property type="protein sequence ID" value="CDN32255.1"/>
    <property type="molecule type" value="Genomic_DNA"/>
</dbReference>
<evidence type="ECO:0000313" key="1">
    <source>
        <dbReference type="EMBL" id="CDN32255.1"/>
    </source>
</evidence>
<reference evidence="1 2" key="1">
    <citation type="journal article" date="2015" name="Genome Announc.">
        <title>Complete Genome Sequence of the Novel Leech Symbiont Mucinivorans hirudinis M3T.</title>
        <authorList>
            <person name="Nelson M.C."/>
            <person name="Bomar L."/>
            <person name="Graf J."/>
        </authorList>
    </citation>
    <scope>NUCLEOTIDE SEQUENCE [LARGE SCALE GENOMIC DNA]</scope>
    <source>
        <strain evidence="2">M3</strain>
    </source>
</reference>
<protein>
    <recommendedName>
        <fullName evidence="3">Lipoprotein</fullName>
    </recommendedName>
</protein>
<dbReference type="HOGENOM" id="CLU_735319_0_0_10"/>
<accession>A0A060R9G4</accession>
<sequence length="376" mass="42830">MKLILITLTLCLLVCCESKHNKETALYNINVTPKQNEIILSDWFTLDTVFQIKGELVAEIEKIIPIADGYIVMGRSALGGLFRVSSKGEYMGSIIGVGRGANEVINIVDVAPDEKNMDIIILADFGREVVIYSVEQSIITNRFTLPESYIARSIAKLDSARYVIYKDLPYSDKPEYKVSVYNSLTDEIEANYLPLNKEAAEYISFIQRNNLFRNNNTICFYESFLDTVYSVSSDGINALISFEKDVYQIPEKKLYSGYKDFRGFMDFCIKSKYIWAHVNLYKCGDLLLSQYVYDNVDYINVASVNSYNSLSDVIINDDVFLDGMCPVLKFNIVGCGDEYLFLAYEPDFIGKYKETKSMNIDEDESSCVVILKRKNE</sequence>
<dbReference type="eggNOG" id="ENOG503405W">
    <property type="taxonomic scope" value="Bacteria"/>
</dbReference>
<dbReference type="Proteomes" id="UP000027616">
    <property type="component" value="Chromosome I"/>
</dbReference>
<dbReference type="Pfam" id="PF17170">
    <property type="entry name" value="DUF5128"/>
    <property type="match status" value="1"/>
</dbReference>
<dbReference type="OrthoDB" id="1037972at2"/>
<evidence type="ECO:0000313" key="2">
    <source>
        <dbReference type="Proteomes" id="UP000027616"/>
    </source>
</evidence>
<proteinExistence type="predicted"/>